<organism evidence="3 4">
    <name type="scientific">Aristolochia fimbriata</name>
    <name type="common">White veined hardy Dutchman's pipe vine</name>
    <dbReference type="NCBI Taxonomy" id="158543"/>
    <lineage>
        <taxon>Eukaryota</taxon>
        <taxon>Viridiplantae</taxon>
        <taxon>Streptophyta</taxon>
        <taxon>Embryophyta</taxon>
        <taxon>Tracheophyta</taxon>
        <taxon>Spermatophyta</taxon>
        <taxon>Magnoliopsida</taxon>
        <taxon>Magnoliidae</taxon>
        <taxon>Piperales</taxon>
        <taxon>Aristolochiaceae</taxon>
        <taxon>Aristolochia</taxon>
    </lineage>
</organism>
<dbReference type="Pfam" id="PF25821">
    <property type="entry name" value="DUF7950"/>
    <property type="match status" value="1"/>
</dbReference>
<comment type="caution">
    <text evidence="3">The sequence shown here is derived from an EMBL/GenBank/DDBJ whole genome shotgun (WGS) entry which is preliminary data.</text>
</comment>
<proteinExistence type="predicted"/>
<dbReference type="PANTHER" id="PTHR33595:SF3">
    <property type="entry name" value="PAS DOMAIN-CONTAINING PROTEIN"/>
    <property type="match status" value="1"/>
</dbReference>
<evidence type="ECO:0000313" key="4">
    <source>
        <dbReference type="Proteomes" id="UP000825729"/>
    </source>
</evidence>
<feature type="region of interest" description="Disordered" evidence="1">
    <location>
        <begin position="121"/>
        <end position="197"/>
    </location>
</feature>
<reference evidence="3 4" key="1">
    <citation type="submission" date="2021-07" db="EMBL/GenBank/DDBJ databases">
        <title>The Aristolochia fimbriata genome: insights into angiosperm evolution, floral development and chemical biosynthesis.</title>
        <authorList>
            <person name="Jiao Y."/>
        </authorList>
    </citation>
    <scope>NUCLEOTIDE SEQUENCE [LARGE SCALE GENOMIC DNA]</scope>
    <source>
        <strain evidence="3">IBCAS-2021</strain>
        <tissue evidence="3">Leaf</tissue>
    </source>
</reference>
<accession>A0AAV7DZP9</accession>
<evidence type="ECO:0000259" key="2">
    <source>
        <dbReference type="Pfam" id="PF25821"/>
    </source>
</evidence>
<feature type="compositionally biased region" description="Basic and acidic residues" evidence="1">
    <location>
        <begin position="126"/>
        <end position="137"/>
    </location>
</feature>
<dbReference type="PANTHER" id="PTHR33595">
    <property type="entry name" value="VON WILLEBRAND FACTOR A DOMAIN PROTEIN"/>
    <property type="match status" value="1"/>
</dbReference>
<evidence type="ECO:0000256" key="1">
    <source>
        <dbReference type="SAM" id="MobiDB-lite"/>
    </source>
</evidence>
<dbReference type="Proteomes" id="UP000825729">
    <property type="component" value="Unassembled WGS sequence"/>
</dbReference>
<feature type="region of interest" description="Disordered" evidence="1">
    <location>
        <begin position="15"/>
        <end position="75"/>
    </location>
</feature>
<evidence type="ECO:0000313" key="3">
    <source>
        <dbReference type="EMBL" id="KAG9440562.1"/>
    </source>
</evidence>
<dbReference type="EMBL" id="JAINDJ010000008">
    <property type="protein sequence ID" value="KAG9440562.1"/>
    <property type="molecule type" value="Genomic_DNA"/>
</dbReference>
<feature type="domain" description="DUF7950" evidence="2">
    <location>
        <begin position="181"/>
        <end position="295"/>
    </location>
</feature>
<dbReference type="AlphaFoldDB" id="A0AAV7DZP9"/>
<protein>
    <recommendedName>
        <fullName evidence="2">DUF7950 domain-containing protein</fullName>
    </recommendedName>
</protein>
<sequence length="298" mass="32461">MDVLTASRTEQILSRYRPIAPKPQFFAPNAPSDRPLNNLPPLPPPPPPPPAAAAQRPCKSRKRSRAGASFSPQKKGKCVVNAQIGDLAFAPSTQLGLSLPGFNGFRPECRGDLVTLPLLPCADETDPPKRNDADPAERGNGASAKTTVIVPQPVRAVGSSISVGRISEAKPRSESPPVSKKPEEVEREVESEELPSVVSDSNNRVRLANSAYKEMVGQPECLWLDSVAASRRLSGEVMLDLSETSVPVSSNGFSCRVRIEWASNGRKIFVDAACDVIRLSCESKDYRYTWRFHTREAF</sequence>
<name>A0AAV7DZP9_ARIFI</name>
<gene>
    <name evidence="3" type="ORF">H6P81_020727</name>
</gene>
<feature type="compositionally biased region" description="Pro residues" evidence="1">
    <location>
        <begin position="38"/>
        <end position="51"/>
    </location>
</feature>
<dbReference type="InterPro" id="IPR057710">
    <property type="entry name" value="DUF7950"/>
</dbReference>
<keyword evidence="4" id="KW-1185">Reference proteome</keyword>